<dbReference type="EMBL" id="QGGO01000052">
    <property type="protein sequence ID" value="PWK16105.1"/>
    <property type="molecule type" value="Genomic_DNA"/>
</dbReference>
<dbReference type="AlphaFoldDB" id="A0A316DDQ1"/>
<dbReference type="Pfam" id="PF03432">
    <property type="entry name" value="Relaxase"/>
    <property type="match status" value="1"/>
</dbReference>
<dbReference type="InterPro" id="IPR005094">
    <property type="entry name" value="Endonuclease_MobA/VirD2"/>
</dbReference>
<feature type="region of interest" description="Disordered" evidence="1">
    <location>
        <begin position="787"/>
        <end position="823"/>
    </location>
</feature>
<proteinExistence type="predicted"/>
<dbReference type="Proteomes" id="UP000245489">
    <property type="component" value="Unassembled WGS sequence"/>
</dbReference>
<dbReference type="RefSeq" id="WP_109745610.1">
    <property type="nucleotide sequence ID" value="NZ_QGGO01000052.1"/>
</dbReference>
<organism evidence="3 4">
    <name type="scientific">Arcicella aurantiaca</name>
    <dbReference type="NCBI Taxonomy" id="591202"/>
    <lineage>
        <taxon>Bacteria</taxon>
        <taxon>Pseudomonadati</taxon>
        <taxon>Bacteroidota</taxon>
        <taxon>Cytophagia</taxon>
        <taxon>Cytophagales</taxon>
        <taxon>Flectobacillaceae</taxon>
        <taxon>Arcicella</taxon>
    </lineage>
</organism>
<feature type="compositionally biased region" description="Basic and acidic residues" evidence="1">
    <location>
        <begin position="748"/>
        <end position="761"/>
    </location>
</feature>
<evidence type="ECO:0000313" key="4">
    <source>
        <dbReference type="Proteomes" id="UP000245489"/>
    </source>
</evidence>
<accession>A0A316DDQ1</accession>
<evidence type="ECO:0000313" key="3">
    <source>
        <dbReference type="EMBL" id="PWK16105.1"/>
    </source>
</evidence>
<evidence type="ECO:0000259" key="2">
    <source>
        <dbReference type="Pfam" id="PF03432"/>
    </source>
</evidence>
<feature type="domain" description="MobA/VirD2-like nuclease" evidence="2">
    <location>
        <begin position="48"/>
        <end position="159"/>
    </location>
</feature>
<feature type="compositionally biased region" description="Basic residues" evidence="1">
    <location>
        <begin position="814"/>
        <end position="823"/>
    </location>
</feature>
<sequence>MIAKKAKRSGGFGQRMEYILEEVEGEQRGKFIGCSDDLLHYTIGNNFNLKSIDSNKISASMKEQASKNSKVEKPCYHQIFSFPNGERPNDEVLEDISNEFAREFGFSQWLSVKHEDTKHLHIHFVGNIVNNEGKVMVNDSNDYYKLNDFVKYIHERHNLQKVGEIKGIGESGTDKHLTRLKKIIDTALTADGVNDIKKLQHEILKSGIKSFTQRGITFIDNYSGVQFKGSALGKEYSLKSLERRISEKRNNQEKVGKIDSYLTLKMAIQSECLKAHNLEDLDERLSKAQMGVSLVNNALAFKYEGVFIKERDLGEDYSMNHVRFNLGKKEWVSKIAKKSELKESIKVSLEQLSNQEILSFENFKDNLKEFGWNLKLENKIFKNSEGKEIDYIQVVYQSAEGLKIADTELKQNNATYNPYGLRGLKNQIESINQTNLKQSFNKHSFIEAIKEKAIISGNLTELSHNLKQDGIDLLLTNFKDKETGENVEVLRFKSGNAVFNSKELGEDINLPNLKYNLSLNDGKFVSRKELKNELLTDILGVLQEKNLIKNGNFEQFSKDLNLQGWSIEIQEKFLKNDGNLIEYKQLKYFHNDNPAKHIYDYELKNKEEKANHFSFKGVCNTLNKSKANNIREALVKGLEFATCSSDLAFIMYRDAGILVGEENQSFQSKDGKKINFKEKIFYSTDRESHEISRDYFDNTRTVMLNRAELSNNERFSLSQINQLSEEKKISNKDIREFLQFNRVQAHQTRQEKDLSHRKEISPEVQQNVGAEDKGEFWEDIKKLMQGKISQSGHAKMQGKDGEQDIRSNEEKRKDKLRRQGKTL</sequence>
<protein>
    <submittedName>
        <fullName evidence="3">Relaxase/mobilization nuclease-like protein</fullName>
    </submittedName>
</protein>
<comment type="caution">
    <text evidence="3">The sequence shown here is derived from an EMBL/GenBank/DDBJ whole genome shotgun (WGS) entry which is preliminary data.</text>
</comment>
<gene>
    <name evidence="3" type="ORF">LV89_04920</name>
</gene>
<feature type="region of interest" description="Disordered" evidence="1">
    <location>
        <begin position="746"/>
        <end position="772"/>
    </location>
</feature>
<name>A0A316DDQ1_9BACT</name>
<feature type="compositionally biased region" description="Basic and acidic residues" evidence="1">
    <location>
        <begin position="797"/>
        <end position="813"/>
    </location>
</feature>
<reference evidence="3 4" key="1">
    <citation type="submission" date="2018-05" db="EMBL/GenBank/DDBJ databases">
        <title>Genomic Encyclopedia of Archaeal and Bacterial Type Strains, Phase II (KMG-II): from individual species to whole genera.</title>
        <authorList>
            <person name="Goeker M."/>
        </authorList>
    </citation>
    <scope>NUCLEOTIDE SEQUENCE [LARGE SCALE GENOMIC DNA]</scope>
    <source>
        <strain evidence="3 4">DSM 22214</strain>
    </source>
</reference>
<evidence type="ECO:0000256" key="1">
    <source>
        <dbReference type="SAM" id="MobiDB-lite"/>
    </source>
</evidence>
<keyword evidence="4" id="KW-1185">Reference proteome</keyword>
<dbReference type="OrthoDB" id="915634at2"/>